<evidence type="ECO:0000259" key="5">
    <source>
        <dbReference type="Pfam" id="PF00107"/>
    </source>
</evidence>
<dbReference type="SUPFAM" id="SSF50129">
    <property type="entry name" value="GroES-like"/>
    <property type="match status" value="1"/>
</dbReference>
<dbReference type="InterPro" id="IPR050129">
    <property type="entry name" value="Zn_alcohol_dh"/>
</dbReference>
<dbReference type="AlphaFoldDB" id="A0A1Y4T260"/>
<reference evidence="7 8" key="1">
    <citation type="journal article" date="2018" name="BMC Genomics">
        <title>Whole genome sequencing and function prediction of 133 gut anaerobes isolated from chicken caecum in pure cultures.</title>
        <authorList>
            <person name="Medvecky M."/>
            <person name="Cejkova D."/>
            <person name="Polansky O."/>
            <person name="Karasova D."/>
            <person name="Kubasova T."/>
            <person name="Cizek A."/>
            <person name="Rychlik I."/>
        </authorList>
    </citation>
    <scope>NUCLEOTIDE SEQUENCE [LARGE SCALE GENOMIC DNA]</scope>
    <source>
        <strain evidence="7 8">An13</strain>
    </source>
</reference>
<proteinExistence type="inferred from homology"/>
<dbReference type="InterPro" id="IPR036291">
    <property type="entry name" value="NAD(P)-bd_dom_sf"/>
</dbReference>
<feature type="domain" description="Alcohol dehydrogenase-like N-terminal" evidence="6">
    <location>
        <begin position="28"/>
        <end position="118"/>
    </location>
</feature>
<dbReference type="InterPro" id="IPR013149">
    <property type="entry name" value="ADH-like_C"/>
</dbReference>
<accession>A0A1Y4T260</accession>
<dbReference type="PANTHER" id="PTHR43401:SF2">
    <property type="entry name" value="L-THREONINE 3-DEHYDROGENASE"/>
    <property type="match status" value="1"/>
</dbReference>
<dbReference type="GO" id="GO:0016491">
    <property type="term" value="F:oxidoreductase activity"/>
    <property type="evidence" value="ECO:0007669"/>
    <property type="project" value="UniProtKB-KW"/>
</dbReference>
<evidence type="ECO:0000256" key="3">
    <source>
        <dbReference type="ARBA" id="ARBA00023002"/>
    </source>
</evidence>
<sequence>MEGKMKCAIYYGIKNVKMEERDIPKIGSKDVLVKVLRAGICGSDTGAYLHGGEPYGIFKGQEFGHEMVGRIVEKGADVPDCFQLDDIVFIDPMKASRLGSFKADMTGGFSEYVRVEDAALNVNLYILDKNVDLDTAALIEPVSVGTQGATWMNPSVDQNVVVLGAGTIGLGATAGLLSRGIKNVIVVDKVQWRLDKAKELGAKIINTSEDNLEEKLLEYCGEVSNGAAFRPEDLNPDLLQQVMEFAKKSHLSLGKKIPNVDYYIDAAGAVPLLQQVFSLGKFGTKYSIVAVYGKEIPLSGNMFIANEAMIRGSKGYNTNTIQEVIQMIEKNDIPVKTMITKKYSHKDFPQAIEAASDVTKNIKVIIDYEM</sequence>
<feature type="domain" description="Alcohol dehydrogenase-like C-terminal" evidence="5">
    <location>
        <begin position="168"/>
        <end position="329"/>
    </location>
</feature>
<keyword evidence="2 4" id="KW-0862">Zinc</keyword>
<evidence type="ECO:0000256" key="1">
    <source>
        <dbReference type="ARBA" id="ARBA00022723"/>
    </source>
</evidence>
<name>A0A1Y4T260_9FIRM</name>
<evidence type="ECO:0000313" key="8">
    <source>
        <dbReference type="Proteomes" id="UP000195305"/>
    </source>
</evidence>
<evidence type="ECO:0008006" key="9">
    <source>
        <dbReference type="Google" id="ProtNLM"/>
    </source>
</evidence>
<evidence type="ECO:0000313" key="7">
    <source>
        <dbReference type="EMBL" id="OUQ36235.1"/>
    </source>
</evidence>
<evidence type="ECO:0000256" key="2">
    <source>
        <dbReference type="ARBA" id="ARBA00022833"/>
    </source>
</evidence>
<comment type="cofactor">
    <cofactor evidence="4">
        <name>Zn(2+)</name>
        <dbReference type="ChEBI" id="CHEBI:29105"/>
    </cofactor>
</comment>
<keyword evidence="3" id="KW-0560">Oxidoreductase</keyword>
<dbReference type="Gene3D" id="3.40.50.720">
    <property type="entry name" value="NAD(P)-binding Rossmann-like Domain"/>
    <property type="match status" value="1"/>
</dbReference>
<dbReference type="PANTHER" id="PTHR43401">
    <property type="entry name" value="L-THREONINE 3-DEHYDROGENASE"/>
    <property type="match status" value="1"/>
</dbReference>
<dbReference type="Pfam" id="PF08240">
    <property type="entry name" value="ADH_N"/>
    <property type="match status" value="1"/>
</dbReference>
<evidence type="ECO:0000259" key="6">
    <source>
        <dbReference type="Pfam" id="PF08240"/>
    </source>
</evidence>
<dbReference type="SUPFAM" id="SSF51735">
    <property type="entry name" value="NAD(P)-binding Rossmann-fold domains"/>
    <property type="match status" value="1"/>
</dbReference>
<dbReference type="GO" id="GO:0008270">
    <property type="term" value="F:zinc ion binding"/>
    <property type="evidence" value="ECO:0007669"/>
    <property type="project" value="InterPro"/>
</dbReference>
<protein>
    <recommendedName>
        <fullName evidence="9">Enoyl reductase (ER) domain-containing protein</fullName>
    </recommendedName>
</protein>
<dbReference type="PROSITE" id="PS00059">
    <property type="entry name" value="ADH_ZINC"/>
    <property type="match status" value="1"/>
</dbReference>
<dbReference type="Pfam" id="PF00107">
    <property type="entry name" value="ADH_zinc_N"/>
    <property type="match status" value="1"/>
</dbReference>
<dbReference type="RefSeq" id="WP_087357043.1">
    <property type="nucleotide sequence ID" value="NZ_AP031415.1"/>
</dbReference>
<dbReference type="EMBL" id="NFLJ01000003">
    <property type="protein sequence ID" value="OUQ36235.1"/>
    <property type="molecule type" value="Genomic_DNA"/>
</dbReference>
<dbReference type="Gene3D" id="3.90.180.10">
    <property type="entry name" value="Medium-chain alcohol dehydrogenases, catalytic domain"/>
    <property type="match status" value="1"/>
</dbReference>
<dbReference type="Proteomes" id="UP000195305">
    <property type="component" value="Unassembled WGS sequence"/>
</dbReference>
<organism evidence="7 8">
    <name type="scientific">Massilimicrobiota timonensis</name>
    <dbReference type="NCBI Taxonomy" id="1776392"/>
    <lineage>
        <taxon>Bacteria</taxon>
        <taxon>Bacillati</taxon>
        <taxon>Bacillota</taxon>
        <taxon>Erysipelotrichia</taxon>
        <taxon>Erysipelotrichales</taxon>
        <taxon>Erysipelotrichaceae</taxon>
        <taxon>Massilimicrobiota</taxon>
    </lineage>
</organism>
<comment type="caution">
    <text evidence="7">The sequence shown here is derived from an EMBL/GenBank/DDBJ whole genome shotgun (WGS) entry which is preliminary data.</text>
</comment>
<keyword evidence="8" id="KW-1185">Reference proteome</keyword>
<evidence type="ECO:0000256" key="4">
    <source>
        <dbReference type="RuleBase" id="RU361277"/>
    </source>
</evidence>
<dbReference type="InterPro" id="IPR013154">
    <property type="entry name" value="ADH-like_N"/>
</dbReference>
<keyword evidence="1 4" id="KW-0479">Metal-binding</keyword>
<dbReference type="InterPro" id="IPR002328">
    <property type="entry name" value="ADH_Zn_CS"/>
</dbReference>
<comment type="similarity">
    <text evidence="4">Belongs to the zinc-containing alcohol dehydrogenase family.</text>
</comment>
<dbReference type="InterPro" id="IPR011032">
    <property type="entry name" value="GroES-like_sf"/>
</dbReference>
<dbReference type="OrthoDB" id="9777057at2"/>
<gene>
    <name evidence="7" type="ORF">B5E75_01540</name>
</gene>